<evidence type="ECO:0000256" key="10">
    <source>
        <dbReference type="ARBA" id="ARBA00049248"/>
    </source>
</evidence>
<feature type="compositionally biased region" description="Polar residues" evidence="11">
    <location>
        <begin position="70"/>
        <end position="83"/>
    </location>
</feature>
<comment type="caution">
    <text evidence="12">The sequence shown here is derived from an EMBL/GenBank/DDBJ whole genome shotgun (WGS) entry which is preliminary data.</text>
</comment>
<feature type="region of interest" description="Disordered" evidence="11">
    <location>
        <begin position="37"/>
        <end position="83"/>
    </location>
</feature>
<dbReference type="SUPFAM" id="SSF51905">
    <property type="entry name" value="FAD/NAD(P)-binding domain"/>
    <property type="match status" value="1"/>
</dbReference>
<evidence type="ECO:0000313" key="12">
    <source>
        <dbReference type="EMBL" id="KAL0633873.1"/>
    </source>
</evidence>
<evidence type="ECO:0000256" key="5">
    <source>
        <dbReference type="ARBA" id="ARBA00022630"/>
    </source>
</evidence>
<feature type="compositionally biased region" description="Low complexity" evidence="11">
    <location>
        <begin position="38"/>
        <end position="58"/>
    </location>
</feature>
<name>A0ABR3GDD9_9PEZI</name>
<keyword evidence="5" id="KW-0285">Flavoprotein</keyword>
<keyword evidence="7" id="KW-0521">NADP</keyword>
<evidence type="ECO:0000256" key="4">
    <source>
        <dbReference type="ARBA" id="ARBA00012881"/>
    </source>
</evidence>
<protein>
    <recommendedName>
        <fullName evidence="4">L-ornithine N(5)-monooxygenase [NAD(P)H]</fullName>
        <ecNumber evidence="4">1.14.13.196</ecNumber>
    </recommendedName>
</protein>
<dbReference type="EC" id="1.14.13.196" evidence="4"/>
<dbReference type="Pfam" id="PF13434">
    <property type="entry name" value="Lys_Orn_oxgnase"/>
    <property type="match status" value="1"/>
</dbReference>
<evidence type="ECO:0000256" key="8">
    <source>
        <dbReference type="ARBA" id="ARBA00023002"/>
    </source>
</evidence>
<comment type="similarity">
    <text evidence="3">Belongs to the lysine N(6)-hydroxylase/L-ornithine N(5)-oxygenase family.</text>
</comment>
<evidence type="ECO:0000256" key="7">
    <source>
        <dbReference type="ARBA" id="ARBA00022857"/>
    </source>
</evidence>
<proteinExistence type="inferred from homology"/>
<evidence type="ECO:0000256" key="11">
    <source>
        <dbReference type="SAM" id="MobiDB-lite"/>
    </source>
</evidence>
<evidence type="ECO:0000313" key="13">
    <source>
        <dbReference type="Proteomes" id="UP001447188"/>
    </source>
</evidence>
<dbReference type="Proteomes" id="UP001447188">
    <property type="component" value="Unassembled WGS sequence"/>
</dbReference>
<comment type="catalytic activity">
    <reaction evidence="10">
        <text>L-ornithine + NADH + O2 = N(5)-hydroxy-L-ornithine + NAD(+) + H2O</text>
        <dbReference type="Rhea" id="RHEA:41512"/>
        <dbReference type="ChEBI" id="CHEBI:15377"/>
        <dbReference type="ChEBI" id="CHEBI:15379"/>
        <dbReference type="ChEBI" id="CHEBI:46911"/>
        <dbReference type="ChEBI" id="CHEBI:57540"/>
        <dbReference type="ChEBI" id="CHEBI:57945"/>
        <dbReference type="ChEBI" id="CHEBI:78275"/>
        <dbReference type="EC" id="1.14.13.196"/>
    </reaction>
</comment>
<evidence type="ECO:0000256" key="2">
    <source>
        <dbReference type="ARBA" id="ARBA00004924"/>
    </source>
</evidence>
<comment type="catalytic activity">
    <reaction evidence="9">
        <text>L-ornithine + NADPH + O2 = N(5)-hydroxy-L-ornithine + NADP(+) + H2O</text>
        <dbReference type="Rhea" id="RHEA:41508"/>
        <dbReference type="ChEBI" id="CHEBI:15377"/>
        <dbReference type="ChEBI" id="CHEBI:15379"/>
        <dbReference type="ChEBI" id="CHEBI:46911"/>
        <dbReference type="ChEBI" id="CHEBI:57783"/>
        <dbReference type="ChEBI" id="CHEBI:58349"/>
        <dbReference type="ChEBI" id="CHEBI:78275"/>
        <dbReference type="EC" id="1.14.13.196"/>
    </reaction>
</comment>
<keyword evidence="8" id="KW-0560">Oxidoreductase</keyword>
<sequence>MPEYHDVIGGASSSNGYSNGSYLNSYVNGASEMNGYRNLNGNSNGNSNGSQNGSNGLGHPNGANGHRDALSSTVSNGRSDSATNGHFGGTEELYDLICVGFGPASLAIAIALRDRHTTARVLFLERQAQFAWHAGMILPGSRMQISFIKDLATLRNPRSEFTFTNYLHQKNRLVAFTNLGTFLPLREEYNDYMSWCASHFDDYVRYGQDCISVAPVGSSGRPVTSWEVTSRDIGSGEVSRLAAKHVVIAVGGKPKIPNAFPSPLDPRIIHSSGYSTQVPKLLNDNNKAYRIAVIGAGQSAAEIFNDIHSRYPNSRSQLIIKGSALRPSDDSPFVNEIFDPSRVDTLYTLPADIRRESIAQDRATNYGVVRLELIERLYDSLYHQRLRCDNASSWPHNIVTLRDVVGMEENKLGQVYLKLRNTRTGETEMTTGFDAVIIATGYVRNVHETLLKPAKSLIKGDSCTVGRDYKVKFREGTVAEDSGVWLQGCCESSHGLSDTLLSILAVRGGEMVDSIFGKETEQRLEIKSQHASVIEKSVKKYADAMVRDILNGMGINEKQMEMA</sequence>
<dbReference type="PANTHER" id="PTHR42802:SF1">
    <property type="entry name" value="L-ORNITHINE N(5)-MONOOXYGENASE"/>
    <property type="match status" value="1"/>
</dbReference>
<gene>
    <name evidence="12" type="ORF">Q9L58_007248</name>
</gene>
<dbReference type="InterPro" id="IPR025700">
    <property type="entry name" value="Lys/Orn_oxygenase"/>
</dbReference>
<comment type="cofactor">
    <cofactor evidence="1">
        <name>FAD</name>
        <dbReference type="ChEBI" id="CHEBI:57692"/>
    </cofactor>
</comment>
<evidence type="ECO:0000256" key="6">
    <source>
        <dbReference type="ARBA" id="ARBA00022827"/>
    </source>
</evidence>
<accession>A0ABR3GDD9</accession>
<keyword evidence="6" id="KW-0274">FAD</keyword>
<comment type="pathway">
    <text evidence="2">Siderophore biosynthesis.</text>
</comment>
<reference evidence="12 13" key="1">
    <citation type="submission" date="2024-02" db="EMBL/GenBank/DDBJ databases">
        <title>Discinaceae phylogenomics.</title>
        <authorList>
            <person name="Dirks A.C."/>
            <person name="James T.Y."/>
        </authorList>
    </citation>
    <scope>NUCLEOTIDE SEQUENCE [LARGE SCALE GENOMIC DNA]</scope>
    <source>
        <strain evidence="12 13">ACD0624</strain>
    </source>
</reference>
<dbReference type="Gene3D" id="3.50.50.60">
    <property type="entry name" value="FAD/NAD(P)-binding domain"/>
    <property type="match status" value="1"/>
</dbReference>
<evidence type="ECO:0000256" key="1">
    <source>
        <dbReference type="ARBA" id="ARBA00001974"/>
    </source>
</evidence>
<evidence type="ECO:0000256" key="3">
    <source>
        <dbReference type="ARBA" id="ARBA00007588"/>
    </source>
</evidence>
<dbReference type="PRINTS" id="PR00368">
    <property type="entry name" value="FADPNR"/>
</dbReference>
<dbReference type="InterPro" id="IPR036188">
    <property type="entry name" value="FAD/NAD-bd_sf"/>
</dbReference>
<dbReference type="EMBL" id="JBBBZM010000111">
    <property type="protein sequence ID" value="KAL0633873.1"/>
    <property type="molecule type" value="Genomic_DNA"/>
</dbReference>
<evidence type="ECO:0000256" key="9">
    <source>
        <dbReference type="ARBA" id="ARBA00047598"/>
    </source>
</evidence>
<organism evidence="12 13">
    <name type="scientific">Discina gigas</name>
    <dbReference type="NCBI Taxonomy" id="1032678"/>
    <lineage>
        <taxon>Eukaryota</taxon>
        <taxon>Fungi</taxon>
        <taxon>Dikarya</taxon>
        <taxon>Ascomycota</taxon>
        <taxon>Pezizomycotina</taxon>
        <taxon>Pezizomycetes</taxon>
        <taxon>Pezizales</taxon>
        <taxon>Discinaceae</taxon>
        <taxon>Discina</taxon>
    </lineage>
</organism>
<dbReference type="PANTHER" id="PTHR42802">
    <property type="entry name" value="MONOOXYGENASE"/>
    <property type="match status" value="1"/>
</dbReference>
<keyword evidence="13" id="KW-1185">Reference proteome</keyword>